<evidence type="ECO:0000313" key="4">
    <source>
        <dbReference type="Ensembl" id="ENSCINP00000010253.3"/>
    </source>
</evidence>
<dbReference type="InParanoid" id="F6WMM6"/>
<proteinExistence type="inferred from homology"/>
<protein>
    <recommendedName>
        <fullName evidence="3">Interferon-related developmental regulator N-terminal domain-containing protein</fullName>
    </recommendedName>
</protein>
<dbReference type="GeneTree" id="ENSGT00390000013347"/>
<reference evidence="4" key="2">
    <citation type="submission" date="2025-08" db="UniProtKB">
        <authorList>
            <consortium name="Ensembl"/>
        </authorList>
    </citation>
    <scope>IDENTIFICATION</scope>
</reference>
<sequence>MPKNKAKKGKGRGFHDKGMNNDPLKGDGGNLQEDDCLSEASSVTTANSDQLTEESVTSDGVDGTSLEDIEMKLKEAIEGLSEKTAKYRQGCLSEIKKFFCTTWLVDFLENYRETLSDALERCLRKGKGEEQALAAEVVALLCVQYGAQGDGEDVFTHFKQILTTIILDKSASLAARSKCCLVLGILAFLASDDMGQVLLCMETFDAVFRGSF</sequence>
<evidence type="ECO:0000256" key="1">
    <source>
        <dbReference type="ARBA" id="ARBA00008828"/>
    </source>
</evidence>
<reference evidence="4" key="3">
    <citation type="submission" date="2025-09" db="UniProtKB">
        <authorList>
            <consortium name="Ensembl"/>
        </authorList>
    </citation>
    <scope>IDENTIFICATION</scope>
</reference>
<evidence type="ECO:0000259" key="3">
    <source>
        <dbReference type="Pfam" id="PF05004"/>
    </source>
</evidence>
<dbReference type="Proteomes" id="UP000008144">
    <property type="component" value="Unassembled WGS sequence"/>
</dbReference>
<evidence type="ECO:0000256" key="2">
    <source>
        <dbReference type="SAM" id="MobiDB-lite"/>
    </source>
</evidence>
<dbReference type="AlphaFoldDB" id="F6WMM6"/>
<dbReference type="InterPro" id="IPR007701">
    <property type="entry name" value="Interferon-rel_develop_reg_N"/>
</dbReference>
<feature type="domain" description="Interferon-related developmental regulator N-terminal" evidence="3">
    <location>
        <begin position="41"/>
        <end position="211"/>
    </location>
</feature>
<dbReference type="Ensembl" id="ENSCINT00000010253.3">
    <property type="protein sequence ID" value="ENSCINP00000010253.3"/>
    <property type="gene ID" value="ENSCING00000021673.1"/>
</dbReference>
<keyword evidence="5" id="KW-1185">Reference proteome</keyword>
<dbReference type="HOGENOM" id="CLU_1302158_0_0_1"/>
<feature type="compositionally biased region" description="Polar residues" evidence="2">
    <location>
        <begin position="39"/>
        <end position="58"/>
    </location>
</feature>
<feature type="region of interest" description="Disordered" evidence="2">
    <location>
        <begin position="1"/>
        <end position="63"/>
    </location>
</feature>
<accession>F6WMM6</accession>
<dbReference type="PANTHER" id="PTHR12354:SF1">
    <property type="entry name" value="INTERFERON-RELATED DEVELOPMENTAL REGULATOR 1"/>
    <property type="match status" value="1"/>
</dbReference>
<dbReference type="InterPro" id="IPR039777">
    <property type="entry name" value="IFRD"/>
</dbReference>
<dbReference type="Pfam" id="PF05004">
    <property type="entry name" value="IFRD"/>
    <property type="match status" value="1"/>
</dbReference>
<organism evidence="4 5">
    <name type="scientific">Ciona intestinalis</name>
    <name type="common">Transparent sea squirt</name>
    <name type="synonym">Ascidia intestinalis</name>
    <dbReference type="NCBI Taxonomy" id="7719"/>
    <lineage>
        <taxon>Eukaryota</taxon>
        <taxon>Metazoa</taxon>
        <taxon>Chordata</taxon>
        <taxon>Tunicata</taxon>
        <taxon>Ascidiacea</taxon>
        <taxon>Phlebobranchia</taxon>
        <taxon>Cionidae</taxon>
        <taxon>Ciona</taxon>
    </lineage>
</organism>
<feature type="compositionally biased region" description="Basic residues" evidence="2">
    <location>
        <begin position="1"/>
        <end position="12"/>
    </location>
</feature>
<reference evidence="5" key="1">
    <citation type="journal article" date="2002" name="Science">
        <title>The draft genome of Ciona intestinalis: insights into chordate and vertebrate origins.</title>
        <authorList>
            <person name="Dehal P."/>
            <person name="Satou Y."/>
            <person name="Campbell R.K."/>
            <person name="Chapman J."/>
            <person name="Degnan B."/>
            <person name="De Tomaso A."/>
            <person name="Davidson B."/>
            <person name="Di Gregorio A."/>
            <person name="Gelpke M."/>
            <person name="Goodstein D.M."/>
            <person name="Harafuji N."/>
            <person name="Hastings K.E."/>
            <person name="Ho I."/>
            <person name="Hotta K."/>
            <person name="Huang W."/>
            <person name="Kawashima T."/>
            <person name="Lemaire P."/>
            <person name="Martinez D."/>
            <person name="Meinertzhagen I.A."/>
            <person name="Necula S."/>
            <person name="Nonaka M."/>
            <person name="Putnam N."/>
            <person name="Rash S."/>
            <person name="Saiga H."/>
            <person name="Satake M."/>
            <person name="Terry A."/>
            <person name="Yamada L."/>
            <person name="Wang H.G."/>
            <person name="Awazu S."/>
            <person name="Azumi K."/>
            <person name="Boore J."/>
            <person name="Branno M."/>
            <person name="Chin-Bow S."/>
            <person name="DeSantis R."/>
            <person name="Doyle S."/>
            <person name="Francino P."/>
            <person name="Keys D.N."/>
            <person name="Haga S."/>
            <person name="Hayashi H."/>
            <person name="Hino K."/>
            <person name="Imai K.S."/>
            <person name="Inaba K."/>
            <person name="Kano S."/>
            <person name="Kobayashi K."/>
            <person name="Kobayashi M."/>
            <person name="Lee B.I."/>
            <person name="Makabe K.W."/>
            <person name="Manohar C."/>
            <person name="Matassi G."/>
            <person name="Medina M."/>
            <person name="Mochizuki Y."/>
            <person name="Mount S."/>
            <person name="Morishita T."/>
            <person name="Miura S."/>
            <person name="Nakayama A."/>
            <person name="Nishizaka S."/>
            <person name="Nomoto H."/>
            <person name="Ohta F."/>
            <person name="Oishi K."/>
            <person name="Rigoutsos I."/>
            <person name="Sano M."/>
            <person name="Sasaki A."/>
            <person name="Sasakura Y."/>
            <person name="Shoguchi E."/>
            <person name="Shin-i T."/>
            <person name="Spagnuolo A."/>
            <person name="Stainier D."/>
            <person name="Suzuki M.M."/>
            <person name="Tassy O."/>
            <person name="Takatori N."/>
            <person name="Tokuoka M."/>
            <person name="Yagi K."/>
            <person name="Yoshizaki F."/>
            <person name="Wada S."/>
            <person name="Zhang C."/>
            <person name="Hyatt P.D."/>
            <person name="Larimer F."/>
            <person name="Detter C."/>
            <person name="Doggett N."/>
            <person name="Glavina T."/>
            <person name="Hawkins T."/>
            <person name="Richardson P."/>
            <person name="Lucas S."/>
            <person name="Kohara Y."/>
            <person name="Levine M."/>
            <person name="Satoh N."/>
            <person name="Rokhsar D.S."/>
        </authorList>
    </citation>
    <scope>NUCLEOTIDE SEQUENCE [LARGE SCALE GENOMIC DNA]</scope>
</reference>
<evidence type="ECO:0000313" key="5">
    <source>
        <dbReference type="Proteomes" id="UP000008144"/>
    </source>
</evidence>
<dbReference type="PANTHER" id="PTHR12354">
    <property type="entry name" value="INTERFERON-RELATED DEVELOPMENTAL REGULATOR"/>
    <property type="match status" value="1"/>
</dbReference>
<comment type="similarity">
    <text evidence="1">Belongs to the IFRD family.</text>
</comment>
<dbReference type="OMA" id="ALAMCCY"/>
<dbReference type="InterPro" id="IPR016024">
    <property type="entry name" value="ARM-type_fold"/>
</dbReference>
<dbReference type="SUPFAM" id="SSF48371">
    <property type="entry name" value="ARM repeat"/>
    <property type="match status" value="1"/>
</dbReference>
<dbReference type="STRING" id="7719.ENSCINP00000010253"/>
<name>F6WMM6_CIOIN</name>